<evidence type="ECO:0000256" key="1">
    <source>
        <dbReference type="SAM" id="MobiDB-lite"/>
    </source>
</evidence>
<feature type="compositionally biased region" description="Polar residues" evidence="1">
    <location>
        <begin position="40"/>
        <end position="54"/>
    </location>
</feature>
<name>A0A2I0HLQ5_PUNGR</name>
<comment type="caution">
    <text evidence="2">The sequence shown here is derived from an EMBL/GenBank/DDBJ whole genome shotgun (WGS) entry which is preliminary data.</text>
</comment>
<gene>
    <name evidence="2" type="ORF">CRG98_047199</name>
</gene>
<organism evidence="2 3">
    <name type="scientific">Punica granatum</name>
    <name type="common">Pomegranate</name>
    <dbReference type="NCBI Taxonomy" id="22663"/>
    <lineage>
        <taxon>Eukaryota</taxon>
        <taxon>Viridiplantae</taxon>
        <taxon>Streptophyta</taxon>
        <taxon>Embryophyta</taxon>
        <taxon>Tracheophyta</taxon>
        <taxon>Spermatophyta</taxon>
        <taxon>Magnoliopsida</taxon>
        <taxon>eudicotyledons</taxon>
        <taxon>Gunneridae</taxon>
        <taxon>Pentapetalae</taxon>
        <taxon>rosids</taxon>
        <taxon>malvids</taxon>
        <taxon>Myrtales</taxon>
        <taxon>Lythraceae</taxon>
        <taxon>Punica</taxon>
    </lineage>
</organism>
<feature type="compositionally biased region" description="Low complexity" evidence="1">
    <location>
        <begin position="59"/>
        <end position="71"/>
    </location>
</feature>
<proteinExistence type="predicted"/>
<accession>A0A2I0HLQ5</accession>
<reference evidence="2 3" key="1">
    <citation type="submission" date="2017-11" db="EMBL/GenBank/DDBJ databases">
        <title>De-novo sequencing of pomegranate (Punica granatum L.) genome.</title>
        <authorList>
            <person name="Akparov Z."/>
            <person name="Amiraslanov A."/>
            <person name="Hajiyeva S."/>
            <person name="Abbasov M."/>
            <person name="Kaur K."/>
            <person name="Hamwieh A."/>
            <person name="Solovyev V."/>
            <person name="Salamov A."/>
            <person name="Braich B."/>
            <person name="Kosarev P."/>
            <person name="Mahmoud A."/>
            <person name="Hajiyev E."/>
            <person name="Babayeva S."/>
            <person name="Izzatullayeva V."/>
            <person name="Mammadov A."/>
            <person name="Mammadov A."/>
            <person name="Sharifova S."/>
            <person name="Ojaghi J."/>
            <person name="Eynullazada K."/>
            <person name="Bayramov B."/>
            <person name="Abdulazimova A."/>
            <person name="Shahmuradov I."/>
        </authorList>
    </citation>
    <scope>NUCLEOTIDE SEQUENCE [LARGE SCALE GENOMIC DNA]</scope>
    <source>
        <strain evidence="3">cv. AG2017</strain>
        <tissue evidence="2">Leaf</tissue>
    </source>
</reference>
<dbReference type="AlphaFoldDB" id="A0A2I0HLQ5"/>
<dbReference type="EMBL" id="PGOL01007681">
    <property type="protein sequence ID" value="PKI32410.1"/>
    <property type="molecule type" value="Genomic_DNA"/>
</dbReference>
<protein>
    <submittedName>
        <fullName evidence="2">Uncharacterized protein</fullName>
    </submittedName>
</protein>
<dbReference type="Proteomes" id="UP000233551">
    <property type="component" value="Unassembled WGS sequence"/>
</dbReference>
<evidence type="ECO:0000313" key="3">
    <source>
        <dbReference type="Proteomes" id="UP000233551"/>
    </source>
</evidence>
<keyword evidence="3" id="KW-1185">Reference proteome</keyword>
<feature type="region of interest" description="Disordered" evidence="1">
    <location>
        <begin position="1"/>
        <end position="87"/>
    </location>
</feature>
<sequence length="87" mass="9403">MKTRYSKGPYTVSMSESNDLDPDPLASSLSRDLDAELGSISESQTSIESPQSSDLDPDPATLKPSSLSPLSDLRRRRPHLDGLISGE</sequence>
<evidence type="ECO:0000313" key="2">
    <source>
        <dbReference type="EMBL" id="PKI32410.1"/>
    </source>
</evidence>